<dbReference type="GO" id="GO:0030436">
    <property type="term" value="P:asexual sporulation"/>
    <property type="evidence" value="ECO:0007669"/>
    <property type="project" value="InterPro"/>
</dbReference>
<evidence type="ECO:0000313" key="4">
    <source>
        <dbReference type="Proteomes" id="UP000198915"/>
    </source>
</evidence>
<feature type="transmembrane region" description="Helical" evidence="2">
    <location>
        <begin position="6"/>
        <end position="26"/>
    </location>
</feature>
<dbReference type="GO" id="GO:0004190">
    <property type="term" value="F:aspartic-type endopeptidase activity"/>
    <property type="evidence" value="ECO:0007669"/>
    <property type="project" value="InterPro"/>
</dbReference>
<reference evidence="4" key="1">
    <citation type="submission" date="2016-10" db="EMBL/GenBank/DDBJ databases">
        <authorList>
            <person name="Varghese N."/>
            <person name="Submissions S."/>
        </authorList>
    </citation>
    <scope>NUCLEOTIDE SEQUENCE [LARGE SCALE GENOMIC DNA]</scope>
    <source>
        <strain evidence="4">OK042</strain>
    </source>
</reference>
<keyword evidence="4" id="KW-1185">Reference proteome</keyword>
<proteinExistence type="predicted"/>
<feature type="active site" evidence="1">
    <location>
        <position position="185"/>
    </location>
</feature>
<accession>A0A1I3SXB6</accession>
<sequence>MVVYLDIILLLNMAIDTLLLWFTAYFRKERVVWWRMLVASLFGCTYLAFFFFPAFSSMYQWSIKLLFSILMLWIAFGNRRLLTFTQNLIIFYFVAFVFGGGVFGLQYFLAPRNEIVNGLIVTHNDGFGVGFKPTLLILLAGFAMMYFIGRKSYRAIQEPRKLNAFLVDVVVTLAGEKVICRGLVDTGNQLHEPITRIPVMIMESRMLAHLLPPLLLRQTDDNGGVWEKLDGSWEDLPVEWQSRVRLIPYRSVSRGMDFLLAVKPDHVIVLQGSTRYETHKVLIGLNPIPLAADGHYQAIVHPAMMETYSQESTFILEQEG</sequence>
<dbReference type="PIRSF" id="PIRSF018571">
    <property type="entry name" value="SpoIIGA"/>
    <property type="match status" value="1"/>
</dbReference>
<dbReference type="Pfam" id="PF03419">
    <property type="entry name" value="Peptidase_U4"/>
    <property type="match status" value="1"/>
</dbReference>
<dbReference type="EMBL" id="FORT01000004">
    <property type="protein sequence ID" value="SFJ63023.1"/>
    <property type="molecule type" value="Genomic_DNA"/>
</dbReference>
<name>A0A1I3SXB6_9BACL</name>
<gene>
    <name evidence="3" type="ORF">SAMN05518846_104323</name>
</gene>
<dbReference type="GO" id="GO:0006508">
    <property type="term" value="P:proteolysis"/>
    <property type="evidence" value="ECO:0007669"/>
    <property type="project" value="InterPro"/>
</dbReference>
<keyword evidence="2" id="KW-0812">Transmembrane</keyword>
<feature type="transmembrane region" description="Helical" evidence="2">
    <location>
        <begin position="33"/>
        <end position="52"/>
    </location>
</feature>
<organism evidence="3 4">
    <name type="scientific">Brevibacillus centrosporus</name>
    <dbReference type="NCBI Taxonomy" id="54910"/>
    <lineage>
        <taxon>Bacteria</taxon>
        <taxon>Bacillati</taxon>
        <taxon>Bacillota</taxon>
        <taxon>Bacilli</taxon>
        <taxon>Bacillales</taxon>
        <taxon>Paenibacillaceae</taxon>
        <taxon>Brevibacillus</taxon>
    </lineage>
</organism>
<keyword evidence="2" id="KW-1133">Transmembrane helix</keyword>
<evidence type="ECO:0000256" key="1">
    <source>
        <dbReference type="PIRSR" id="PIRSR018571-1"/>
    </source>
</evidence>
<feature type="transmembrane region" description="Helical" evidence="2">
    <location>
        <begin position="58"/>
        <end position="76"/>
    </location>
</feature>
<dbReference type="AlphaFoldDB" id="A0A1I3SXB6"/>
<dbReference type="Proteomes" id="UP000198915">
    <property type="component" value="Unassembled WGS sequence"/>
</dbReference>
<dbReference type="InterPro" id="IPR005081">
    <property type="entry name" value="SpoIIGA"/>
</dbReference>
<keyword evidence="2" id="KW-0472">Membrane</keyword>
<evidence type="ECO:0000256" key="2">
    <source>
        <dbReference type="SAM" id="Phobius"/>
    </source>
</evidence>
<dbReference type="STRING" id="1884381.SAMN05518846_104323"/>
<dbReference type="RefSeq" id="WP_092267772.1">
    <property type="nucleotide sequence ID" value="NZ_FORT01000004.1"/>
</dbReference>
<protein>
    <submittedName>
        <fullName evidence="3">Stage II sporulation protein GA (Sporulation sigma-E factor processing peptidase)</fullName>
    </submittedName>
</protein>
<feature type="transmembrane region" description="Helical" evidence="2">
    <location>
        <begin position="88"/>
        <end position="109"/>
    </location>
</feature>
<dbReference type="NCBIfam" id="TIGR02854">
    <property type="entry name" value="spore_II_GA"/>
    <property type="match status" value="1"/>
</dbReference>
<feature type="transmembrane region" description="Helical" evidence="2">
    <location>
        <begin position="129"/>
        <end position="148"/>
    </location>
</feature>
<evidence type="ECO:0000313" key="3">
    <source>
        <dbReference type="EMBL" id="SFJ63023.1"/>
    </source>
</evidence>